<keyword evidence="2" id="KW-0472">Membrane</keyword>
<sequence length="212" mass="23500">MRFITNSQHSVSFPKRRRSLLHFQPLSLSLSDSFMAFLKLYSLYIIFFFFTVALSVSTSESLSSSSLDVELLLGKIKASLQGNAENLLLSSWNLSVPLCQWRGLKWVFSGGSPLSCCDLSSQQWANVSLYKDSSLHLLSLQLPSANLSGSLPRELGEFSMLQSLYLNINSLQGTVPPELGYSSSLSDIDLGDNLFSGALAPSIWNLCDKYYM</sequence>
<dbReference type="PANTHER" id="PTHR47988">
    <property type="entry name" value="SOMATIC EMBRYOGENESIS RECEPTOR KINASE 1"/>
    <property type="match status" value="1"/>
</dbReference>
<comment type="caution">
    <text evidence="3">The sequence shown here is derived from an EMBL/GenBank/DDBJ whole genome shotgun (WGS) entry which is preliminary data.</text>
</comment>
<accession>A0AAD9U7E3</accession>
<evidence type="ECO:0000313" key="3">
    <source>
        <dbReference type="EMBL" id="KAK2648799.1"/>
    </source>
</evidence>
<organism evidence="3 4">
    <name type="scientific">Dipteronia dyeriana</name>
    <dbReference type="NCBI Taxonomy" id="168575"/>
    <lineage>
        <taxon>Eukaryota</taxon>
        <taxon>Viridiplantae</taxon>
        <taxon>Streptophyta</taxon>
        <taxon>Embryophyta</taxon>
        <taxon>Tracheophyta</taxon>
        <taxon>Spermatophyta</taxon>
        <taxon>Magnoliopsida</taxon>
        <taxon>eudicotyledons</taxon>
        <taxon>Gunneridae</taxon>
        <taxon>Pentapetalae</taxon>
        <taxon>rosids</taxon>
        <taxon>malvids</taxon>
        <taxon>Sapindales</taxon>
        <taxon>Sapindaceae</taxon>
        <taxon>Hippocastanoideae</taxon>
        <taxon>Acereae</taxon>
        <taxon>Dipteronia</taxon>
    </lineage>
</organism>
<keyword evidence="4" id="KW-1185">Reference proteome</keyword>
<dbReference type="InterPro" id="IPR032675">
    <property type="entry name" value="LRR_dom_sf"/>
</dbReference>
<dbReference type="AlphaFoldDB" id="A0AAD9U7E3"/>
<evidence type="ECO:0000256" key="1">
    <source>
        <dbReference type="ARBA" id="ARBA00022729"/>
    </source>
</evidence>
<dbReference type="EMBL" id="JANJYI010000005">
    <property type="protein sequence ID" value="KAK2648799.1"/>
    <property type="molecule type" value="Genomic_DNA"/>
</dbReference>
<gene>
    <name evidence="3" type="ORF">Ddye_016288</name>
</gene>
<feature type="transmembrane region" description="Helical" evidence="2">
    <location>
        <begin position="34"/>
        <end position="56"/>
    </location>
</feature>
<proteinExistence type="predicted"/>
<dbReference type="Proteomes" id="UP001280121">
    <property type="component" value="Unassembled WGS sequence"/>
</dbReference>
<dbReference type="Gene3D" id="3.80.10.10">
    <property type="entry name" value="Ribonuclease Inhibitor"/>
    <property type="match status" value="1"/>
</dbReference>
<keyword evidence="2" id="KW-0812">Transmembrane</keyword>
<dbReference type="SUPFAM" id="SSF52058">
    <property type="entry name" value="L domain-like"/>
    <property type="match status" value="1"/>
</dbReference>
<reference evidence="3" key="1">
    <citation type="journal article" date="2023" name="Plant J.">
        <title>Genome sequences and population genomics provide insights into the demographic history, inbreeding, and mutation load of two 'living fossil' tree species of Dipteronia.</title>
        <authorList>
            <person name="Feng Y."/>
            <person name="Comes H.P."/>
            <person name="Chen J."/>
            <person name="Zhu S."/>
            <person name="Lu R."/>
            <person name="Zhang X."/>
            <person name="Li P."/>
            <person name="Qiu J."/>
            <person name="Olsen K.M."/>
            <person name="Qiu Y."/>
        </authorList>
    </citation>
    <scope>NUCLEOTIDE SEQUENCE</scope>
    <source>
        <strain evidence="3">KIB01</strain>
    </source>
</reference>
<evidence type="ECO:0000256" key="2">
    <source>
        <dbReference type="SAM" id="Phobius"/>
    </source>
</evidence>
<name>A0AAD9U7E3_9ROSI</name>
<evidence type="ECO:0000313" key="4">
    <source>
        <dbReference type="Proteomes" id="UP001280121"/>
    </source>
</evidence>
<keyword evidence="2" id="KW-1133">Transmembrane helix</keyword>
<evidence type="ECO:0008006" key="5">
    <source>
        <dbReference type="Google" id="ProtNLM"/>
    </source>
</evidence>
<protein>
    <recommendedName>
        <fullName evidence="5">Leucine-rich repeat-containing N-terminal plant-type domain-containing protein</fullName>
    </recommendedName>
</protein>
<keyword evidence="1" id="KW-0732">Signal</keyword>